<comment type="catalytic activity">
    <reaction evidence="1">
        <text>ATP + protein L-histidine = ADP + protein N-phospho-L-histidine.</text>
        <dbReference type="EC" id="2.7.13.3"/>
    </reaction>
</comment>
<dbReference type="GO" id="GO:0005524">
    <property type="term" value="F:ATP binding"/>
    <property type="evidence" value="ECO:0007669"/>
    <property type="project" value="UniProtKB-KW"/>
</dbReference>
<dbReference type="STRING" id="758803.SAMN05421803_10971"/>
<evidence type="ECO:0000313" key="12">
    <source>
        <dbReference type="EMBL" id="SHJ75043.1"/>
    </source>
</evidence>
<dbReference type="RefSeq" id="WP_073380143.1">
    <property type="nucleotide sequence ID" value="NZ_FQZK01000009.1"/>
</dbReference>
<keyword evidence="9" id="KW-0812">Transmembrane</keyword>
<keyword evidence="5" id="KW-0547">Nucleotide-binding</keyword>
<evidence type="ECO:0000256" key="8">
    <source>
        <dbReference type="ARBA" id="ARBA00023012"/>
    </source>
</evidence>
<organism evidence="12 13">
    <name type="scientific">Nocardiopsis flavescens</name>
    <dbReference type="NCBI Taxonomy" id="758803"/>
    <lineage>
        <taxon>Bacteria</taxon>
        <taxon>Bacillati</taxon>
        <taxon>Actinomycetota</taxon>
        <taxon>Actinomycetes</taxon>
        <taxon>Streptosporangiales</taxon>
        <taxon>Nocardiopsidaceae</taxon>
        <taxon>Nocardiopsis</taxon>
    </lineage>
</organism>
<dbReference type="Pfam" id="PF02518">
    <property type="entry name" value="HATPase_c"/>
    <property type="match status" value="1"/>
</dbReference>
<evidence type="ECO:0000313" key="13">
    <source>
        <dbReference type="Proteomes" id="UP000184452"/>
    </source>
</evidence>
<dbReference type="OrthoDB" id="227596at2"/>
<evidence type="ECO:0000259" key="10">
    <source>
        <dbReference type="Pfam" id="PF02518"/>
    </source>
</evidence>
<evidence type="ECO:0000256" key="5">
    <source>
        <dbReference type="ARBA" id="ARBA00022741"/>
    </source>
</evidence>
<keyword evidence="6 12" id="KW-0418">Kinase</keyword>
<name>A0A1M6LV94_9ACTN</name>
<feature type="domain" description="Histidine kinase/HSP90-like ATPase" evidence="10">
    <location>
        <begin position="236"/>
        <end position="325"/>
    </location>
</feature>
<dbReference type="InterPro" id="IPR036890">
    <property type="entry name" value="HATPase_C_sf"/>
</dbReference>
<feature type="transmembrane region" description="Helical" evidence="9">
    <location>
        <begin position="51"/>
        <end position="67"/>
    </location>
</feature>
<dbReference type="PANTHER" id="PTHR24421:SF10">
    <property type="entry name" value="NITRATE_NITRITE SENSOR PROTEIN NARQ"/>
    <property type="match status" value="1"/>
</dbReference>
<dbReference type="SUPFAM" id="SSF55874">
    <property type="entry name" value="ATPase domain of HSP90 chaperone/DNA topoisomerase II/histidine kinase"/>
    <property type="match status" value="1"/>
</dbReference>
<dbReference type="AlphaFoldDB" id="A0A1M6LV94"/>
<dbReference type="GO" id="GO:0046983">
    <property type="term" value="F:protein dimerization activity"/>
    <property type="evidence" value="ECO:0007669"/>
    <property type="project" value="InterPro"/>
</dbReference>
<evidence type="ECO:0000256" key="7">
    <source>
        <dbReference type="ARBA" id="ARBA00022840"/>
    </source>
</evidence>
<dbReference type="GO" id="GO:0000155">
    <property type="term" value="F:phosphorelay sensor kinase activity"/>
    <property type="evidence" value="ECO:0007669"/>
    <property type="project" value="InterPro"/>
</dbReference>
<keyword evidence="8" id="KW-0902">Two-component regulatory system</keyword>
<dbReference type="Gene3D" id="1.20.5.1930">
    <property type="match status" value="1"/>
</dbReference>
<keyword evidence="9" id="KW-1133">Transmembrane helix</keyword>
<sequence>MRIPRIPAGHAALACVAVAAPLCAVRPWLLLLLPVPLLLTGRLSGDPRPAAAVYAALAAAGAAWLLWTDQPAGMWVTGAGLTLFAVPLPWLVGRYLRSAAALERAGWERARILENEAGLVADRARLRERSRIAGELHDAVGHELGLLSLRAGALELAGDLPGHRRAQAAGVREAAARAADRLAESVGVLRADGEPAPLRPADETPEDLVSRARDAGMDTALVRTGPEQPLPVLVDRAVHRVVQEALTNSARHAPGAAVRVRLETSADAVTVRVAGTAPREGEPPPAARGGTGLVGLRERVRLAGGTLRAGPSGPGWTVEAVLPLRGGASSGGAGREEAPVPPLDPHRRLRRRTAWALGLLAGIPAAAACAGYGLLLVLTVHQAATATLEPAVFAHLRPGQGRAEVEALLPESPLTRRTDGATGRECLLYRSSAQVFDPGSDRYRLCFDEGELVSAEAVRR</sequence>
<keyword evidence="7" id="KW-0067">ATP-binding</keyword>
<gene>
    <name evidence="12" type="ORF">SAMN05421803_10971</name>
</gene>
<accession>A0A1M6LV94</accession>
<dbReference type="InterPro" id="IPR050482">
    <property type="entry name" value="Sensor_HK_TwoCompSys"/>
</dbReference>
<feature type="transmembrane region" description="Helical" evidence="9">
    <location>
        <begin position="73"/>
        <end position="92"/>
    </location>
</feature>
<dbReference type="Proteomes" id="UP000184452">
    <property type="component" value="Unassembled WGS sequence"/>
</dbReference>
<dbReference type="InterPro" id="IPR011712">
    <property type="entry name" value="Sig_transdc_His_kin_sub3_dim/P"/>
</dbReference>
<evidence type="ECO:0000256" key="9">
    <source>
        <dbReference type="SAM" id="Phobius"/>
    </source>
</evidence>
<evidence type="ECO:0000256" key="2">
    <source>
        <dbReference type="ARBA" id="ARBA00012438"/>
    </source>
</evidence>
<dbReference type="CDD" id="cd16917">
    <property type="entry name" value="HATPase_UhpB-NarQ-NarX-like"/>
    <property type="match status" value="1"/>
</dbReference>
<evidence type="ECO:0000256" key="4">
    <source>
        <dbReference type="ARBA" id="ARBA00022679"/>
    </source>
</evidence>
<dbReference type="InterPro" id="IPR003594">
    <property type="entry name" value="HATPase_dom"/>
</dbReference>
<keyword evidence="9" id="KW-0472">Membrane</keyword>
<keyword evidence="4" id="KW-0808">Transferase</keyword>
<protein>
    <recommendedName>
        <fullName evidence="2">histidine kinase</fullName>
        <ecNumber evidence="2">2.7.13.3</ecNumber>
    </recommendedName>
</protein>
<reference evidence="12 13" key="1">
    <citation type="submission" date="2016-11" db="EMBL/GenBank/DDBJ databases">
        <authorList>
            <person name="Jaros S."/>
            <person name="Januszkiewicz K."/>
            <person name="Wedrychowicz H."/>
        </authorList>
    </citation>
    <scope>NUCLEOTIDE SEQUENCE [LARGE SCALE GENOMIC DNA]</scope>
    <source>
        <strain evidence="12 13">CGMCC 4.5723</strain>
    </source>
</reference>
<dbReference type="PANTHER" id="PTHR24421">
    <property type="entry name" value="NITRATE/NITRITE SENSOR PROTEIN NARX-RELATED"/>
    <property type="match status" value="1"/>
</dbReference>
<keyword evidence="13" id="KW-1185">Reference proteome</keyword>
<evidence type="ECO:0000259" key="11">
    <source>
        <dbReference type="Pfam" id="PF07730"/>
    </source>
</evidence>
<feature type="domain" description="Signal transduction histidine kinase subgroup 3 dimerisation and phosphoacceptor" evidence="11">
    <location>
        <begin position="128"/>
        <end position="192"/>
    </location>
</feature>
<evidence type="ECO:0000256" key="1">
    <source>
        <dbReference type="ARBA" id="ARBA00000085"/>
    </source>
</evidence>
<dbReference type="Pfam" id="PF07730">
    <property type="entry name" value="HisKA_3"/>
    <property type="match status" value="1"/>
</dbReference>
<keyword evidence="3" id="KW-0597">Phosphoprotein</keyword>
<evidence type="ECO:0000256" key="6">
    <source>
        <dbReference type="ARBA" id="ARBA00022777"/>
    </source>
</evidence>
<proteinExistence type="predicted"/>
<dbReference type="GO" id="GO:0016020">
    <property type="term" value="C:membrane"/>
    <property type="evidence" value="ECO:0007669"/>
    <property type="project" value="InterPro"/>
</dbReference>
<dbReference type="EMBL" id="FQZK01000009">
    <property type="protein sequence ID" value="SHJ75043.1"/>
    <property type="molecule type" value="Genomic_DNA"/>
</dbReference>
<dbReference type="Gene3D" id="3.30.565.10">
    <property type="entry name" value="Histidine kinase-like ATPase, C-terminal domain"/>
    <property type="match status" value="1"/>
</dbReference>
<dbReference type="EC" id="2.7.13.3" evidence="2"/>
<evidence type="ECO:0000256" key="3">
    <source>
        <dbReference type="ARBA" id="ARBA00022553"/>
    </source>
</evidence>
<feature type="transmembrane region" description="Helical" evidence="9">
    <location>
        <begin position="354"/>
        <end position="378"/>
    </location>
</feature>
<feature type="transmembrane region" description="Helical" evidence="9">
    <location>
        <begin position="6"/>
        <end position="39"/>
    </location>
</feature>